<dbReference type="InterPro" id="IPR050250">
    <property type="entry name" value="Macrolide_Exporter_MacB"/>
</dbReference>
<feature type="transmembrane region" description="Helical" evidence="7">
    <location>
        <begin position="299"/>
        <end position="326"/>
    </location>
</feature>
<evidence type="ECO:0000259" key="9">
    <source>
        <dbReference type="Pfam" id="PF12704"/>
    </source>
</evidence>
<protein>
    <submittedName>
        <fullName evidence="10">ABC transporter permease</fullName>
    </submittedName>
</protein>
<feature type="domain" description="ABC3 transporter permease C-terminal" evidence="8">
    <location>
        <begin position="305"/>
        <end position="418"/>
    </location>
</feature>
<proteinExistence type="inferred from homology"/>
<dbReference type="InterPro" id="IPR025857">
    <property type="entry name" value="MacB_PCD"/>
</dbReference>
<dbReference type="EMBL" id="CP126969">
    <property type="protein sequence ID" value="WIM67470.1"/>
    <property type="molecule type" value="Genomic_DNA"/>
</dbReference>
<dbReference type="Pfam" id="PF02687">
    <property type="entry name" value="FtsX"/>
    <property type="match status" value="1"/>
</dbReference>
<keyword evidence="4 7" id="KW-1133">Transmembrane helix</keyword>
<sequence length="425" mass="44978">MNFTESLRLAASSLRANKMRSLLTLLGVIIGIASVIAILTIGSALRTQTVDGLANLGAADIAVSVQQRDEDTDNPYMTSFKPEDYPESLITEEMLDQATDTLGDNLAGYSMFEGDFTSGDLSVGTSDTDTTSLTYIEGVNENSLPYSDIKIVAGRGIDAEDVESSRAVGVISEKAVDELFSGDTERALGSELRFAAPDYETPISVVGVYSSSSGEGIMAYEDPLSRAYLPYPVVRELEDLPEGFARVSFRPAPEVDANVVRSQLEKFFEIAYEGDEEAEAAVTDFSNDMQQVNDVINNISMAVSAIAGISLLVGGIGVMNIMLVSVTERTREIGIRKALGATRGAIKQQFVVEAMMVCLLGGVIGVALGGLLGYAGSAAFGAAGLPPVSGVLIALAFSLGIGLFFGYYPAAKAAKLDPIEALRYE</sequence>
<dbReference type="Proteomes" id="UP001225598">
    <property type="component" value="Chromosome"/>
</dbReference>
<name>A0ABY8VCS6_9CORY</name>
<evidence type="ECO:0000256" key="6">
    <source>
        <dbReference type="ARBA" id="ARBA00038076"/>
    </source>
</evidence>
<evidence type="ECO:0000313" key="10">
    <source>
        <dbReference type="EMBL" id="WIM67470.1"/>
    </source>
</evidence>
<reference evidence="10 11" key="1">
    <citation type="submission" date="2023-05" db="EMBL/GenBank/DDBJ databases">
        <title>Corynebacterium suedekumii sp. nov. and Corynebacterium breve sp. nov. isolated from raw cow's milk.</title>
        <authorList>
            <person name="Baer M.K."/>
            <person name="Mehl L."/>
            <person name="Hellmuth R."/>
            <person name="Marke G."/>
            <person name="Lipski A."/>
        </authorList>
    </citation>
    <scope>NUCLEOTIDE SEQUENCE [LARGE SCALE GENOMIC DNA]</scope>
    <source>
        <strain evidence="10 11">R4</strain>
    </source>
</reference>
<keyword evidence="2" id="KW-1003">Cell membrane</keyword>
<keyword evidence="3 7" id="KW-0812">Transmembrane</keyword>
<accession>A0ABY8VCS6</accession>
<keyword evidence="5 7" id="KW-0472">Membrane</keyword>
<dbReference type="PANTHER" id="PTHR30572:SF4">
    <property type="entry name" value="ABC TRANSPORTER PERMEASE YTRF"/>
    <property type="match status" value="1"/>
</dbReference>
<evidence type="ECO:0000259" key="8">
    <source>
        <dbReference type="Pfam" id="PF02687"/>
    </source>
</evidence>
<evidence type="ECO:0000313" key="11">
    <source>
        <dbReference type="Proteomes" id="UP001225598"/>
    </source>
</evidence>
<dbReference type="InterPro" id="IPR003838">
    <property type="entry name" value="ABC3_permease_C"/>
</dbReference>
<feature type="transmembrane region" description="Helical" evidence="7">
    <location>
        <begin position="21"/>
        <end position="45"/>
    </location>
</feature>
<evidence type="ECO:0000256" key="3">
    <source>
        <dbReference type="ARBA" id="ARBA00022692"/>
    </source>
</evidence>
<evidence type="ECO:0000256" key="5">
    <source>
        <dbReference type="ARBA" id="ARBA00023136"/>
    </source>
</evidence>
<evidence type="ECO:0000256" key="7">
    <source>
        <dbReference type="SAM" id="Phobius"/>
    </source>
</evidence>
<organism evidence="10 11">
    <name type="scientific">Corynebacterium breve</name>
    <dbReference type="NCBI Taxonomy" id="3049799"/>
    <lineage>
        <taxon>Bacteria</taxon>
        <taxon>Bacillati</taxon>
        <taxon>Actinomycetota</taxon>
        <taxon>Actinomycetes</taxon>
        <taxon>Mycobacteriales</taxon>
        <taxon>Corynebacteriaceae</taxon>
        <taxon>Corynebacterium</taxon>
    </lineage>
</organism>
<evidence type="ECO:0000256" key="2">
    <source>
        <dbReference type="ARBA" id="ARBA00022475"/>
    </source>
</evidence>
<dbReference type="Pfam" id="PF12704">
    <property type="entry name" value="MacB_PCD"/>
    <property type="match status" value="1"/>
</dbReference>
<feature type="transmembrane region" description="Helical" evidence="7">
    <location>
        <begin position="388"/>
        <end position="408"/>
    </location>
</feature>
<comment type="subcellular location">
    <subcellularLocation>
        <location evidence="1">Cell membrane</location>
        <topology evidence="1">Multi-pass membrane protein</topology>
    </subcellularLocation>
</comment>
<dbReference type="RefSeq" id="WP_284824596.1">
    <property type="nucleotide sequence ID" value="NZ_CP126969.1"/>
</dbReference>
<feature type="domain" description="MacB-like periplasmic core" evidence="9">
    <location>
        <begin position="21"/>
        <end position="266"/>
    </location>
</feature>
<comment type="similarity">
    <text evidence="6">Belongs to the ABC-4 integral membrane protein family.</text>
</comment>
<gene>
    <name evidence="10" type="ORF">QP027_10245</name>
</gene>
<feature type="transmembrane region" description="Helical" evidence="7">
    <location>
        <begin position="350"/>
        <end position="376"/>
    </location>
</feature>
<dbReference type="PANTHER" id="PTHR30572">
    <property type="entry name" value="MEMBRANE COMPONENT OF TRANSPORTER-RELATED"/>
    <property type="match status" value="1"/>
</dbReference>
<keyword evidence="11" id="KW-1185">Reference proteome</keyword>
<evidence type="ECO:0000256" key="4">
    <source>
        <dbReference type="ARBA" id="ARBA00022989"/>
    </source>
</evidence>
<evidence type="ECO:0000256" key="1">
    <source>
        <dbReference type="ARBA" id="ARBA00004651"/>
    </source>
</evidence>